<dbReference type="SUPFAM" id="SSF52833">
    <property type="entry name" value="Thioredoxin-like"/>
    <property type="match status" value="1"/>
</dbReference>
<gene>
    <name evidence="7" type="ordered locus">Rcas_2947</name>
</gene>
<evidence type="ECO:0000256" key="2">
    <source>
        <dbReference type="ARBA" id="ARBA00022559"/>
    </source>
</evidence>
<dbReference type="Pfam" id="PF00255">
    <property type="entry name" value="GSHPx"/>
    <property type="match status" value="1"/>
</dbReference>
<evidence type="ECO:0000256" key="5">
    <source>
        <dbReference type="RuleBase" id="RU000499"/>
    </source>
</evidence>
<dbReference type="STRING" id="383372.Rcas_2947"/>
<dbReference type="InterPro" id="IPR000889">
    <property type="entry name" value="Glutathione_peroxidase"/>
</dbReference>
<dbReference type="EMBL" id="CP000804">
    <property type="protein sequence ID" value="ABU59008.1"/>
    <property type="molecule type" value="Genomic_DNA"/>
</dbReference>
<evidence type="ECO:0000259" key="6">
    <source>
        <dbReference type="PROSITE" id="PS51352"/>
    </source>
</evidence>
<dbReference type="FunFam" id="3.40.30.10:FF:000010">
    <property type="entry name" value="Glutathione peroxidase"/>
    <property type="match status" value="1"/>
</dbReference>
<dbReference type="eggNOG" id="COG0386">
    <property type="taxonomic scope" value="Bacteria"/>
</dbReference>
<dbReference type="InterPro" id="IPR029759">
    <property type="entry name" value="GPX_AS"/>
</dbReference>
<sequence>MGIYDITANRIDGTPQPLSDYRNRVLLIVNVASKCGFAPQYAGLETLYRRYRDEGFVVLGFPCDQFAGQEYDDPNAIQQFCTRNYGVSFPIFEKVDVNGPNTHPLFALLKAEKPGLLGIQTIPWNFTKFLVDRQGKVRRRYAPTDTPEKIERDIAALLRQPTAITAQ</sequence>
<keyword evidence="2 5" id="KW-0575">Peroxidase</keyword>
<dbReference type="PROSITE" id="PS00460">
    <property type="entry name" value="GLUTATHIONE_PEROXID_1"/>
    <property type="match status" value="1"/>
</dbReference>
<protein>
    <recommendedName>
        <fullName evidence="5">Glutathione peroxidase</fullName>
    </recommendedName>
</protein>
<feature type="active site" evidence="4">
    <location>
        <position position="35"/>
    </location>
</feature>
<dbReference type="GO" id="GO:0004601">
    <property type="term" value="F:peroxidase activity"/>
    <property type="evidence" value="ECO:0007669"/>
    <property type="project" value="UniProtKB-KW"/>
</dbReference>
<evidence type="ECO:0000313" key="7">
    <source>
        <dbReference type="EMBL" id="ABU59008.1"/>
    </source>
</evidence>
<dbReference type="Gene3D" id="3.40.30.10">
    <property type="entry name" value="Glutaredoxin"/>
    <property type="match status" value="1"/>
</dbReference>
<evidence type="ECO:0000256" key="4">
    <source>
        <dbReference type="PIRSR" id="PIRSR000303-1"/>
    </source>
</evidence>
<dbReference type="InterPro" id="IPR036249">
    <property type="entry name" value="Thioredoxin-like_sf"/>
</dbReference>
<feature type="domain" description="Thioredoxin" evidence="6">
    <location>
        <begin position="1"/>
        <end position="159"/>
    </location>
</feature>
<keyword evidence="8" id="KW-1185">Reference proteome</keyword>
<accession>A7NN76</accession>
<dbReference type="KEGG" id="rca:Rcas_2947"/>
<dbReference type="PROSITE" id="PS51355">
    <property type="entry name" value="GLUTATHIONE_PEROXID_3"/>
    <property type="match status" value="1"/>
</dbReference>
<evidence type="ECO:0000256" key="1">
    <source>
        <dbReference type="ARBA" id="ARBA00006926"/>
    </source>
</evidence>
<comment type="similarity">
    <text evidence="1 5">Belongs to the glutathione peroxidase family.</text>
</comment>
<dbReference type="PANTHER" id="PTHR11592">
    <property type="entry name" value="GLUTATHIONE PEROXIDASE"/>
    <property type="match status" value="1"/>
</dbReference>
<dbReference type="GO" id="GO:0034599">
    <property type="term" value="P:cellular response to oxidative stress"/>
    <property type="evidence" value="ECO:0007669"/>
    <property type="project" value="TreeGrafter"/>
</dbReference>
<reference evidence="7 8" key="1">
    <citation type="submission" date="2007-08" db="EMBL/GenBank/DDBJ databases">
        <title>Complete sequence of Roseiflexus castenholzii DSM 13941.</title>
        <authorList>
            <consortium name="US DOE Joint Genome Institute"/>
            <person name="Copeland A."/>
            <person name="Lucas S."/>
            <person name="Lapidus A."/>
            <person name="Barry K."/>
            <person name="Glavina del Rio T."/>
            <person name="Dalin E."/>
            <person name="Tice H."/>
            <person name="Pitluck S."/>
            <person name="Thompson L.S."/>
            <person name="Brettin T."/>
            <person name="Bruce D."/>
            <person name="Detter J.C."/>
            <person name="Han C."/>
            <person name="Tapia R."/>
            <person name="Schmutz J."/>
            <person name="Larimer F."/>
            <person name="Land M."/>
            <person name="Hauser L."/>
            <person name="Kyrpides N."/>
            <person name="Mikhailova N."/>
            <person name="Bryant D.A."/>
            <person name="Hanada S."/>
            <person name="Tsukatani Y."/>
            <person name="Richardson P."/>
        </authorList>
    </citation>
    <scope>NUCLEOTIDE SEQUENCE [LARGE SCALE GENOMIC DNA]</scope>
    <source>
        <strain evidence="8">DSM 13941 / HLO8</strain>
    </source>
</reference>
<dbReference type="AlphaFoldDB" id="A7NN76"/>
<dbReference type="CDD" id="cd00340">
    <property type="entry name" value="GSH_Peroxidase"/>
    <property type="match status" value="1"/>
</dbReference>
<proteinExistence type="inferred from homology"/>
<evidence type="ECO:0000256" key="3">
    <source>
        <dbReference type="ARBA" id="ARBA00023002"/>
    </source>
</evidence>
<dbReference type="InterPro" id="IPR013766">
    <property type="entry name" value="Thioredoxin_domain"/>
</dbReference>
<dbReference type="PIRSF" id="PIRSF000303">
    <property type="entry name" value="Glutathion_perox"/>
    <property type="match status" value="1"/>
</dbReference>
<name>A7NN76_ROSCS</name>
<dbReference type="PROSITE" id="PS51352">
    <property type="entry name" value="THIOREDOXIN_2"/>
    <property type="match status" value="1"/>
</dbReference>
<dbReference type="OrthoDB" id="9809733at2"/>
<organism evidence="7 8">
    <name type="scientific">Roseiflexus castenholzii (strain DSM 13941 / HLO8)</name>
    <dbReference type="NCBI Taxonomy" id="383372"/>
    <lineage>
        <taxon>Bacteria</taxon>
        <taxon>Bacillati</taxon>
        <taxon>Chloroflexota</taxon>
        <taxon>Chloroflexia</taxon>
        <taxon>Chloroflexales</taxon>
        <taxon>Roseiflexineae</taxon>
        <taxon>Roseiflexaceae</taxon>
        <taxon>Roseiflexus</taxon>
    </lineage>
</organism>
<evidence type="ECO:0000313" key="8">
    <source>
        <dbReference type="Proteomes" id="UP000000263"/>
    </source>
</evidence>
<dbReference type="RefSeq" id="WP_012121432.1">
    <property type="nucleotide sequence ID" value="NC_009767.1"/>
</dbReference>
<dbReference type="PANTHER" id="PTHR11592:SF78">
    <property type="entry name" value="GLUTATHIONE PEROXIDASE"/>
    <property type="match status" value="1"/>
</dbReference>
<dbReference type="Proteomes" id="UP000000263">
    <property type="component" value="Chromosome"/>
</dbReference>
<dbReference type="PRINTS" id="PR01011">
    <property type="entry name" value="GLUTPROXDASE"/>
</dbReference>
<keyword evidence="3 5" id="KW-0560">Oxidoreductase</keyword>
<dbReference type="HOGENOM" id="CLU_029507_2_2_0"/>